<dbReference type="EMBL" id="WHOD01000109">
    <property type="protein sequence ID" value="NOU97203.1"/>
    <property type="molecule type" value="Genomic_DNA"/>
</dbReference>
<organism evidence="2 3">
    <name type="scientific">Paenibacillus foliorum</name>
    <dbReference type="NCBI Taxonomy" id="2654974"/>
    <lineage>
        <taxon>Bacteria</taxon>
        <taxon>Bacillati</taxon>
        <taxon>Bacillota</taxon>
        <taxon>Bacilli</taxon>
        <taxon>Bacillales</taxon>
        <taxon>Paenibacillaceae</taxon>
        <taxon>Paenibacillus</taxon>
    </lineage>
</organism>
<accession>A0A972GZV8</accession>
<feature type="chain" id="PRO_5038404814" description="DUF5011 domain-containing protein" evidence="1">
    <location>
        <begin position="30"/>
        <end position="1771"/>
    </location>
</feature>
<protein>
    <recommendedName>
        <fullName evidence="4">DUF5011 domain-containing protein</fullName>
    </recommendedName>
</protein>
<dbReference type="InterPro" id="IPR013783">
    <property type="entry name" value="Ig-like_fold"/>
</dbReference>
<keyword evidence="1" id="KW-0732">Signal</keyword>
<sequence>MFKSKLINKWIAIALTLCLLITLQPNWFADKAEAASLTSEDKEVRFGSGTRLGNLSYDADNAFINFKTGTDGFTKINSDGTIDWADGGVFPVGDNGAGIKLEINIKDNPTLLALAESGHAEAIVGWDSLLYNEFGCVFGFCKTRVTSAAIEIDGVRLSDSSHQGTTSAKSMKVGITKETVIKLSAGVEGQGAGVEGMYIKFQDKTRPKLEGYTFTGNGAERLNTKINQQELYVKQNENITLAYDFSEPVKPTTLVAGNADYFLRHPLFVNPDETGLPAAGEQQYLKNLTYTTGNLGTVNKSIVYRYTGSKYHHSGNLPLEPKITGATSGVAPIDMTLEEKLRSADLTDEAGNAAIIVSLNKASNSSNGHLRNKTVNPFDYENQGYRVIVDAVAPKYTKVGNGIQPEILTGVTLNKDDTIDFTLQMTEEAVVKVGWDVEKTFIYLNNGMKAYYVSGQGTANWTFRTKIPTGLPIETPLLKVIAVSHDQKLDDSDTNVIQDYAGNMLIQPANYTGIHVDGDQSNVNSKIDWAKLSIDNTKPEIFFHYENGGASDQIYLKNGKVTIDANDPPLLIPFLDPNVSERGKEKPSNGIYRPSNLTGSASPSVGLVYYYWSQSPTDPFASKSSDHFAAVKRYAIAGLQPRQDLYTEKEFPDFNFSVVNNKTNMLAPPAEALTEDKSGLWYLHSWTADMTWDSARELMQYEKKKNYVQSHSDQYEAWKAEAAGSEAEKVFYADNKALAAVGQYGDIDVWPLADFKKDDSNWSYNVGTIKLDNKAPTITFDPTVNDNTIDVKVPVTISDDHSGVKKSFYQWVKQGQVPTEQWNPLASAAGRVVLSTLNEVIEDGLYQLNIKSEDLAGNERVVKSENVTINSSVRIPVSFDPEPSPNYVKSHDVKFIISGLGSQQTVTGASYGNSVTNSTYGSNTKSVSSVTYSNYSSFLAGVPTVSYAFSKEVSRPANDTDYTLFTTYTELNGIRTYLVPADVKKEGQQYIHIKVREADGRENYFYKLYKFDNSPPKVTFSSNGVAYPLPFHEVKVSLEDTYSEKVVVKKYQWIKQGEAPPTESSDKWDDLLIDGVTKIENKTLAAGDIVDFQLYVWAADIAGNSVVTGTTGFFKVSKTGGADVPPAPGQSDLIYVYGDEEDGYTAIVKLSLDTLDKSGYEYSVSPDGGQRWLKWRPYTNFVAIKVSSNKVEELRIKVKYKTPGGAIGEPINLMTEAVKAAEPVYALATQSTTTPVNPTKGVDIDIAAPLGIKVVASAVNPSVPVRTGNKFNVKVNGYYSFDLTDTADTSRKDTLYVVVSNVDGTKPVGSITNLITAKTNGNVTVKLDASEPILITNNDGRAVRTFTENGSFEFEFMDEAGNTATAKATVDNIYKEGPQVKIVRSYAYGENGSKTFHTIKDGSGNVLLASGVTLEVQNINPSAPAFKVPDGKRVISLQENGVAAFTVYDDYGNMTTIKEEVNNIVSAAPKVDQIAYTFVDEAGNELPADKLVNINGQPYAQGNVKVTLSGHMDAPNKVFTGVVPDFVNHTNQISGSDGKFTMSKTYLAQGSTLIGLVDALGNVNKVPIVIKGLDNKAPEIQLKMKTVPVAQNKPNFDFRVDLGGFTVSDNISQADQINVSISGLDLSKLGRQRVTYTAKDQVGNTSVAYQEVVVVGSDGMLIFANDILVSGSSGETALFDSNKLTFNVSRYNLMEVEGQERVNEWGTFDLLYQPGLYREGQMKYIASKITYKQLLDGRYEVTFPKVGWYTLIVRNQEREREYATFFIGKTE</sequence>
<comment type="caution">
    <text evidence="2">The sequence shown here is derived from an EMBL/GenBank/DDBJ whole genome shotgun (WGS) entry which is preliminary data.</text>
</comment>
<gene>
    <name evidence="2" type="ORF">GC093_28835</name>
</gene>
<proteinExistence type="predicted"/>
<reference evidence="2" key="1">
    <citation type="submission" date="2019-10" db="EMBL/GenBank/DDBJ databases">
        <title>Description of Paenibacillus glebae sp. nov.</title>
        <authorList>
            <person name="Carlier A."/>
            <person name="Qi S."/>
        </authorList>
    </citation>
    <scope>NUCLEOTIDE SEQUENCE</scope>
    <source>
        <strain evidence="2">LMG 31456</strain>
    </source>
</reference>
<dbReference type="Gene3D" id="2.60.40.10">
    <property type="entry name" value="Immunoglobulins"/>
    <property type="match status" value="1"/>
</dbReference>
<evidence type="ECO:0008006" key="4">
    <source>
        <dbReference type="Google" id="ProtNLM"/>
    </source>
</evidence>
<name>A0A972GZV8_9BACL</name>
<evidence type="ECO:0000256" key="1">
    <source>
        <dbReference type="SAM" id="SignalP"/>
    </source>
</evidence>
<dbReference type="RefSeq" id="WP_171655452.1">
    <property type="nucleotide sequence ID" value="NZ_WHOD01000109.1"/>
</dbReference>
<evidence type="ECO:0000313" key="2">
    <source>
        <dbReference type="EMBL" id="NOU97203.1"/>
    </source>
</evidence>
<keyword evidence="3" id="KW-1185">Reference proteome</keyword>
<dbReference type="Proteomes" id="UP000641588">
    <property type="component" value="Unassembled WGS sequence"/>
</dbReference>
<feature type="signal peptide" evidence="1">
    <location>
        <begin position="1"/>
        <end position="29"/>
    </location>
</feature>
<evidence type="ECO:0000313" key="3">
    <source>
        <dbReference type="Proteomes" id="UP000641588"/>
    </source>
</evidence>